<keyword evidence="3" id="KW-1185">Reference proteome</keyword>
<dbReference type="GO" id="GO:0072659">
    <property type="term" value="P:protein localization to plasma membrane"/>
    <property type="evidence" value="ECO:0007669"/>
    <property type="project" value="InterPro"/>
</dbReference>
<organism evidence="2 3">
    <name type="scientific">Cronartium quercuum f. sp. fusiforme G11</name>
    <dbReference type="NCBI Taxonomy" id="708437"/>
    <lineage>
        <taxon>Eukaryota</taxon>
        <taxon>Fungi</taxon>
        <taxon>Dikarya</taxon>
        <taxon>Basidiomycota</taxon>
        <taxon>Pucciniomycotina</taxon>
        <taxon>Pucciniomycetes</taxon>
        <taxon>Pucciniales</taxon>
        <taxon>Coleosporiaceae</taxon>
        <taxon>Cronartium</taxon>
    </lineage>
</organism>
<name>A0A9P6T6B6_9BASI</name>
<evidence type="ECO:0000256" key="1">
    <source>
        <dbReference type="ARBA" id="ARBA00010216"/>
    </source>
</evidence>
<accession>A0A9P6T6B6</accession>
<evidence type="ECO:0000313" key="2">
    <source>
        <dbReference type="EMBL" id="KAG0140842.1"/>
    </source>
</evidence>
<dbReference type="AlphaFoldDB" id="A0A9P6T6B6"/>
<evidence type="ECO:0000313" key="3">
    <source>
        <dbReference type="Proteomes" id="UP000886653"/>
    </source>
</evidence>
<dbReference type="Pfam" id="PF21072">
    <property type="entry name" value="EFR3"/>
    <property type="match status" value="1"/>
</dbReference>
<comment type="similarity">
    <text evidence="1">Belongs to the EFR3 family.</text>
</comment>
<dbReference type="OrthoDB" id="2500341at2759"/>
<comment type="caution">
    <text evidence="2">The sequence shown here is derived from an EMBL/GenBank/DDBJ whole genome shotgun (WGS) entry which is preliminary data.</text>
</comment>
<dbReference type="Proteomes" id="UP000886653">
    <property type="component" value="Unassembled WGS sequence"/>
</dbReference>
<dbReference type="PANTHER" id="PTHR47766">
    <property type="entry name" value="PROTEIN EFR3"/>
    <property type="match status" value="1"/>
</dbReference>
<dbReference type="EMBL" id="MU167416">
    <property type="protein sequence ID" value="KAG0140842.1"/>
    <property type="molecule type" value="Genomic_DNA"/>
</dbReference>
<reference evidence="2" key="1">
    <citation type="submission" date="2013-11" db="EMBL/GenBank/DDBJ databases">
        <title>Genome sequence of the fusiform rust pathogen reveals effectors for host alternation and coevolution with pine.</title>
        <authorList>
            <consortium name="DOE Joint Genome Institute"/>
            <person name="Smith K."/>
            <person name="Pendleton A."/>
            <person name="Kubisiak T."/>
            <person name="Anderson C."/>
            <person name="Salamov A."/>
            <person name="Aerts A."/>
            <person name="Riley R."/>
            <person name="Clum A."/>
            <person name="Lindquist E."/>
            <person name="Ence D."/>
            <person name="Campbell M."/>
            <person name="Kronenberg Z."/>
            <person name="Feau N."/>
            <person name="Dhillon B."/>
            <person name="Hamelin R."/>
            <person name="Burleigh J."/>
            <person name="Smith J."/>
            <person name="Yandell M."/>
            <person name="Nelson C."/>
            <person name="Grigoriev I."/>
            <person name="Davis J."/>
        </authorList>
    </citation>
    <scope>NUCLEOTIDE SEQUENCE</scope>
    <source>
        <strain evidence="2">G11</strain>
    </source>
</reference>
<dbReference type="InterPro" id="IPR039786">
    <property type="entry name" value="EFR3"/>
</dbReference>
<dbReference type="PANTHER" id="PTHR47766:SF1">
    <property type="entry name" value="PROTEIN EFR3"/>
    <property type="match status" value="1"/>
</dbReference>
<dbReference type="InterPro" id="IPR049150">
    <property type="entry name" value="EFR3_HEAT-like_rpt"/>
</dbReference>
<proteinExistence type="inferred from homology"/>
<protein>
    <submittedName>
        <fullName evidence="2">Uncharacterized protein</fullName>
    </submittedName>
</protein>
<gene>
    <name evidence="2" type="ORF">CROQUDRAFT_664639</name>
</gene>
<sequence>MLVSNHKRLVNDCYPAEHSPQPDSNSLSRLTYYCSTRPHKLNKVTAYLLAFARVQALPQSLSASLSPHRHSKPGLLCTIQLFQAILHTCQPHLPLFLHDLLSFIAIALGLGLDHPDPGPPGIIGQGWVGRDPDIALRAVELFISTVNAMGPTSLLDEELARAHLFLLAKFSSIAMVTPSAASLSQPLNFARTLTVIALGETVRSTGLYSSSQYNKQIKLLVPGLLAAILPNASDRPAGVMLQTISDLGLDPSVSPENDLSPEELTTTFNTLGTKLLNNLRRPTIISPETDLIKYSLTALNYLLATPAAAHAQYNATISAVLAHANPLPPTWLAQVLACWSVPKYRPLLVDALLPHPSLLAPLLEYKQLGPLNVLKTLKSLVNHIIASTEPIEPLIAAIGALASRPYYDFQSRDIVAHLLQHATKATKPDPILRALQLVINQEPSPEVLLDAFADALPSFHPSPELERVLRIYVNKIGPIEYRSRPLARFIISLSTQDSWLELVVNKRWLELLLAFQPSKNSWNKIAINWSLDPTIDRLESISSSELIQSLTKLNSTELKKLLTNSNSLITTVRRHSSVPTVRHTRYTLQSPSISELKDSIKTSTTTHSTASIKRKKRNKLHTQELLDELKLIVGSSAPRLVVVPPYGP</sequence>